<gene>
    <name evidence="6" type="ORF">GCM10023307_10880</name>
</gene>
<dbReference type="Pfam" id="PF00150">
    <property type="entry name" value="Cellulase"/>
    <property type="match status" value="1"/>
</dbReference>
<feature type="domain" description="Glycoside hydrolase family 5" evidence="5">
    <location>
        <begin position="71"/>
        <end position="289"/>
    </location>
</feature>
<dbReference type="InterPro" id="IPR017853">
    <property type="entry name" value="GH"/>
</dbReference>
<accession>A0ABP9B0P4</accession>
<sequence>MNIATGRARGIAAVALAGMLSNTLAQAAPLCIDAVNPQYFHYGGKTTPLVGYSPEYICHLEQRSGTPEVTQLCNYNLDAGSGKRNFQRVIDELALRHLNVLRVWAGLGHSPGGAAGPLPNEQPFVYNAGNGTWDLYSWNQTYFDRLEEVVAYAQGKGVIVEVTLFDAFSGDFRTSPWYSGKNSNGYLGLADEWTLTAAPGATCAPFNTATNIYSRQKAFVEKLVAELNAYDNLYWELANEPDLSIVKAGYNSSGAVVADSVSVPRIVKWHECMTDIVRNAEGTAASPKRHLIAANYHTQAALAPFRSIVSPTYAPDVKILTGHYIQVRDAGRLSATEKQKTYLIPGLQGIPRVYGFNEGRPTPSYRSSGSFDYITPDEARAEAWEFMLGEGGIYNHYTTDWSASGGSEPQQTRVQLGRLADFLAGLGPYLRQMSRATNDPPTWAPNLPAFGTPRGGSNVYWGAMQQNGSTYALYLHHSNPSADAFKAYAKPASITRLTTLDLQPAAAAVNYTGEWINPATGARIGATFVVPADGVRRSYVVPAYSYDIALKMSNGLVVASTGTCAP</sequence>
<reference evidence="7" key="1">
    <citation type="journal article" date="2019" name="Int. J. Syst. Evol. Microbiol.">
        <title>The Global Catalogue of Microorganisms (GCM) 10K type strain sequencing project: providing services to taxonomists for standard genome sequencing and annotation.</title>
        <authorList>
            <consortium name="The Broad Institute Genomics Platform"/>
            <consortium name="The Broad Institute Genome Sequencing Center for Infectious Disease"/>
            <person name="Wu L."/>
            <person name="Ma J."/>
        </authorList>
    </citation>
    <scope>NUCLEOTIDE SEQUENCE [LARGE SCALE GENOMIC DNA]</scope>
    <source>
        <strain evidence="7">JCM 18204</strain>
    </source>
</reference>
<dbReference type="Proteomes" id="UP001499959">
    <property type="component" value="Unassembled WGS sequence"/>
</dbReference>
<organism evidence="6 7">
    <name type="scientific">Lysobacter hankyongensis</name>
    <dbReference type="NCBI Taxonomy" id="1176535"/>
    <lineage>
        <taxon>Bacteria</taxon>
        <taxon>Pseudomonadati</taxon>
        <taxon>Pseudomonadota</taxon>
        <taxon>Gammaproteobacteria</taxon>
        <taxon>Lysobacterales</taxon>
        <taxon>Lysobacteraceae</taxon>
        <taxon>Lysobacter</taxon>
    </lineage>
</organism>
<dbReference type="RefSeq" id="WP_345302288.1">
    <property type="nucleotide sequence ID" value="NZ_BAABJE010000002.1"/>
</dbReference>
<proteinExistence type="inferred from homology"/>
<evidence type="ECO:0000313" key="6">
    <source>
        <dbReference type="EMBL" id="GAA4787632.1"/>
    </source>
</evidence>
<keyword evidence="1 3" id="KW-0378">Hydrolase</keyword>
<evidence type="ECO:0000259" key="5">
    <source>
        <dbReference type="Pfam" id="PF00150"/>
    </source>
</evidence>
<comment type="caution">
    <text evidence="6">The sequence shown here is derived from an EMBL/GenBank/DDBJ whole genome shotgun (WGS) entry which is preliminary data.</text>
</comment>
<keyword evidence="4" id="KW-0732">Signal</keyword>
<keyword evidence="7" id="KW-1185">Reference proteome</keyword>
<name>A0ABP9B0P4_9GAMM</name>
<protein>
    <recommendedName>
        <fullName evidence="5">Glycoside hydrolase family 5 domain-containing protein</fullName>
    </recommendedName>
</protein>
<keyword evidence="2 3" id="KW-0326">Glycosidase</keyword>
<dbReference type="EMBL" id="BAABJE010000002">
    <property type="protein sequence ID" value="GAA4787632.1"/>
    <property type="molecule type" value="Genomic_DNA"/>
</dbReference>
<evidence type="ECO:0000256" key="1">
    <source>
        <dbReference type="ARBA" id="ARBA00022801"/>
    </source>
</evidence>
<evidence type="ECO:0000313" key="7">
    <source>
        <dbReference type="Proteomes" id="UP001499959"/>
    </source>
</evidence>
<evidence type="ECO:0000256" key="2">
    <source>
        <dbReference type="ARBA" id="ARBA00023295"/>
    </source>
</evidence>
<dbReference type="Gene3D" id="3.20.20.80">
    <property type="entry name" value="Glycosidases"/>
    <property type="match status" value="1"/>
</dbReference>
<feature type="chain" id="PRO_5045474010" description="Glycoside hydrolase family 5 domain-containing protein" evidence="4">
    <location>
        <begin position="28"/>
        <end position="566"/>
    </location>
</feature>
<comment type="similarity">
    <text evidence="3">Belongs to the glycosyl hydrolase 5 (cellulase A) family.</text>
</comment>
<dbReference type="SUPFAM" id="SSF51445">
    <property type="entry name" value="(Trans)glycosidases"/>
    <property type="match status" value="1"/>
</dbReference>
<feature type="signal peptide" evidence="4">
    <location>
        <begin position="1"/>
        <end position="27"/>
    </location>
</feature>
<dbReference type="InterPro" id="IPR001547">
    <property type="entry name" value="Glyco_hydro_5"/>
</dbReference>
<evidence type="ECO:0000256" key="4">
    <source>
        <dbReference type="SAM" id="SignalP"/>
    </source>
</evidence>
<evidence type="ECO:0000256" key="3">
    <source>
        <dbReference type="RuleBase" id="RU361153"/>
    </source>
</evidence>